<evidence type="ECO:0008006" key="3">
    <source>
        <dbReference type="Google" id="ProtNLM"/>
    </source>
</evidence>
<dbReference type="Proteomes" id="UP000028091">
    <property type="component" value="Unassembled WGS sequence"/>
</dbReference>
<dbReference type="OrthoDB" id="2361368at2"/>
<keyword evidence="2" id="KW-1185">Reference proteome</keyword>
<sequence>MAFGIKRSDLNAWKSAVQQGKVAFLTHYWLDDRFPNANTVTKAACQDMKQLIAWGEKHGLKKEWIHVREGFPHFDLIGESQKRILQKERSLGNIQEYGLYIDV</sequence>
<dbReference type="AlphaFoldDB" id="A0A081L8C8"/>
<reference evidence="1 2" key="1">
    <citation type="submission" date="2012-09" db="EMBL/GenBank/DDBJ databases">
        <title>Genome Sequence of Bacillus sp. DW5-4.</title>
        <authorList>
            <person name="Lai Q."/>
            <person name="Liu Y."/>
            <person name="Shao Z."/>
        </authorList>
    </citation>
    <scope>NUCLEOTIDE SEQUENCE [LARGE SCALE GENOMIC DNA]</scope>
    <source>
        <strain evidence="1 2">DW5-4</strain>
    </source>
</reference>
<evidence type="ECO:0000313" key="2">
    <source>
        <dbReference type="Proteomes" id="UP000028091"/>
    </source>
</evidence>
<proteinExistence type="predicted"/>
<accession>A0A081L8C8</accession>
<gene>
    <name evidence="1" type="ORF">BA70_08360</name>
</gene>
<organism evidence="1 2">
    <name type="scientific">Bacillus zhangzhouensis</name>
    <dbReference type="NCBI Taxonomy" id="1178540"/>
    <lineage>
        <taxon>Bacteria</taxon>
        <taxon>Bacillati</taxon>
        <taxon>Bacillota</taxon>
        <taxon>Bacilli</taxon>
        <taxon>Bacillales</taxon>
        <taxon>Bacillaceae</taxon>
        <taxon>Bacillus</taxon>
    </lineage>
</organism>
<dbReference type="EMBL" id="JOTP01000021">
    <property type="protein sequence ID" value="KEP25504.1"/>
    <property type="molecule type" value="Genomic_DNA"/>
</dbReference>
<comment type="caution">
    <text evidence="1">The sequence shown here is derived from an EMBL/GenBank/DDBJ whole genome shotgun (WGS) entry which is preliminary data.</text>
</comment>
<dbReference type="eggNOG" id="ENOG5032S7S">
    <property type="taxonomic scope" value="Bacteria"/>
</dbReference>
<protein>
    <recommendedName>
        <fullName evidence="3">YneQ</fullName>
    </recommendedName>
</protein>
<name>A0A081L8C8_9BACI</name>
<evidence type="ECO:0000313" key="1">
    <source>
        <dbReference type="EMBL" id="KEP25504.1"/>
    </source>
</evidence>
<dbReference type="RefSeq" id="WP_034323717.1">
    <property type="nucleotide sequence ID" value="NZ_JAVIKA010000005.1"/>
</dbReference>